<name>A0ABY8QQX5_9MICO</name>
<accession>A0ABY8QQX5</accession>
<keyword evidence="3 6" id="KW-0732">Signal</keyword>
<evidence type="ECO:0000313" key="9">
    <source>
        <dbReference type="Proteomes" id="UP001209083"/>
    </source>
</evidence>
<dbReference type="PROSITE" id="PS01039">
    <property type="entry name" value="SBP_BACTERIAL_3"/>
    <property type="match status" value="1"/>
</dbReference>
<feature type="domain" description="Solute-binding protein family 3/N-terminal" evidence="7">
    <location>
        <begin position="64"/>
        <end position="286"/>
    </location>
</feature>
<evidence type="ECO:0000256" key="4">
    <source>
        <dbReference type="RuleBase" id="RU003744"/>
    </source>
</evidence>
<dbReference type="SUPFAM" id="SSF53850">
    <property type="entry name" value="Periplasmic binding protein-like II"/>
    <property type="match status" value="1"/>
</dbReference>
<dbReference type="PANTHER" id="PTHR35936:SF19">
    <property type="entry name" value="AMINO-ACID-BINDING PROTEIN YXEM-RELATED"/>
    <property type="match status" value="1"/>
</dbReference>
<dbReference type="PROSITE" id="PS51257">
    <property type="entry name" value="PROKAR_LIPOPROTEIN"/>
    <property type="match status" value="1"/>
</dbReference>
<keyword evidence="9" id="KW-1185">Reference proteome</keyword>
<dbReference type="InterPro" id="IPR018313">
    <property type="entry name" value="SBP_3_CS"/>
</dbReference>
<feature type="chain" id="PRO_5047470538" evidence="6">
    <location>
        <begin position="25"/>
        <end position="286"/>
    </location>
</feature>
<dbReference type="RefSeq" id="WP_349638139.1">
    <property type="nucleotide sequence ID" value="NZ_CP090958.1"/>
</dbReference>
<dbReference type="EMBL" id="CP090958">
    <property type="protein sequence ID" value="WGW11352.1"/>
    <property type="molecule type" value="Genomic_DNA"/>
</dbReference>
<reference evidence="8 9" key="1">
    <citation type="submission" date="2023-05" db="EMBL/GenBank/DDBJ databases">
        <title>Lithophilousrod everest ZFBP1038 complete genpme.</title>
        <authorList>
            <person name="Tian M."/>
        </authorList>
    </citation>
    <scope>NUCLEOTIDE SEQUENCE [LARGE SCALE GENOMIC DNA]</scope>
    <source>
        <strain evidence="8 9">ZFBP1038</strain>
    </source>
</reference>
<evidence type="ECO:0000259" key="7">
    <source>
        <dbReference type="SMART" id="SM00062"/>
    </source>
</evidence>
<evidence type="ECO:0000256" key="3">
    <source>
        <dbReference type="ARBA" id="ARBA00022729"/>
    </source>
</evidence>
<comment type="subcellular location">
    <subcellularLocation>
        <location evidence="1">Cell envelope</location>
    </subcellularLocation>
</comment>
<organism evidence="8 9">
    <name type="scientific">Saxibacter everestensis</name>
    <dbReference type="NCBI Taxonomy" id="2909229"/>
    <lineage>
        <taxon>Bacteria</taxon>
        <taxon>Bacillati</taxon>
        <taxon>Actinomycetota</taxon>
        <taxon>Actinomycetes</taxon>
        <taxon>Micrococcales</taxon>
        <taxon>Brevibacteriaceae</taxon>
        <taxon>Saxibacter</taxon>
    </lineage>
</organism>
<comment type="similarity">
    <text evidence="2 4">Belongs to the bacterial solute-binding protein 3 family.</text>
</comment>
<dbReference type="InterPro" id="IPR001638">
    <property type="entry name" value="Solute-binding_3/MltF_N"/>
</dbReference>
<evidence type="ECO:0000256" key="5">
    <source>
        <dbReference type="SAM" id="MobiDB-lite"/>
    </source>
</evidence>
<evidence type="ECO:0000256" key="2">
    <source>
        <dbReference type="ARBA" id="ARBA00010333"/>
    </source>
</evidence>
<feature type="compositionally biased region" description="Low complexity" evidence="5">
    <location>
        <begin position="31"/>
        <end position="42"/>
    </location>
</feature>
<sequence length="286" mass="31132">MNSTRLVAAIFAASLLSLAGCTQAQEAETPTASGASSADAKGGSTGSTGPDGASRLDAVKESGKLKVCTTGDYRPFTYLDPKSEAWSGIDIDLAKDLAERLDVEPEFIQTSWSELMPDFLENCDIAVGGVSISTERAEQAFFTDATLTEGKTPITRCEDVSKYDTIEEINRPGVKAITPLGGTNEVFADENYPKAEIIRFKDNNTIFDEILQGRADVMTTDASETKWVAHEKKGLCAVHPDKPFNFSQKAFMVPRGDVVFQEYVNQWLNFAKHDGTYAAAEKPWFG</sequence>
<proteinExistence type="inferred from homology"/>
<dbReference type="Proteomes" id="UP001209083">
    <property type="component" value="Chromosome"/>
</dbReference>
<evidence type="ECO:0000313" key="8">
    <source>
        <dbReference type="EMBL" id="WGW11352.1"/>
    </source>
</evidence>
<feature type="region of interest" description="Disordered" evidence="5">
    <location>
        <begin position="29"/>
        <end position="56"/>
    </location>
</feature>
<gene>
    <name evidence="8" type="ORF">LWF01_14835</name>
</gene>
<evidence type="ECO:0000256" key="6">
    <source>
        <dbReference type="SAM" id="SignalP"/>
    </source>
</evidence>
<dbReference type="SMART" id="SM00062">
    <property type="entry name" value="PBPb"/>
    <property type="match status" value="1"/>
</dbReference>
<evidence type="ECO:0000256" key="1">
    <source>
        <dbReference type="ARBA" id="ARBA00004196"/>
    </source>
</evidence>
<feature type="signal peptide" evidence="6">
    <location>
        <begin position="1"/>
        <end position="24"/>
    </location>
</feature>
<protein>
    <submittedName>
        <fullName evidence="8">Transporter substrate-binding domain-containing protein</fullName>
    </submittedName>
</protein>
<dbReference type="Gene3D" id="3.40.190.10">
    <property type="entry name" value="Periplasmic binding protein-like II"/>
    <property type="match status" value="2"/>
</dbReference>
<dbReference type="PANTHER" id="PTHR35936">
    <property type="entry name" value="MEMBRANE-BOUND LYTIC MUREIN TRANSGLYCOSYLASE F"/>
    <property type="match status" value="1"/>
</dbReference>
<dbReference type="Pfam" id="PF00497">
    <property type="entry name" value="SBP_bac_3"/>
    <property type="match status" value="1"/>
</dbReference>